<keyword evidence="1" id="KW-0175">Coiled coil</keyword>
<evidence type="ECO:0000313" key="4">
    <source>
        <dbReference type="Proteomes" id="UP000030759"/>
    </source>
</evidence>
<proteinExistence type="predicted"/>
<feature type="region of interest" description="Disordered" evidence="2">
    <location>
        <begin position="237"/>
        <end position="264"/>
    </location>
</feature>
<evidence type="ECO:0000256" key="2">
    <source>
        <dbReference type="SAM" id="MobiDB-lite"/>
    </source>
</evidence>
<dbReference type="Pfam" id="PF17658">
    <property type="entry name" value="DUF5520"/>
    <property type="match status" value="1"/>
</dbReference>
<sequence length="384" mass="44288">MVGQNRLLQVVLCPAHMNHGTHTTVLNTPNKEWENRFQRFRSQRAGFQKDQEGTTDEGEQDNRKPSKIPNISHPSIAQDFPYHKEDLCTATPLGIWTAFYKSDPRIALGKYSPMEQKIQNLGGVHTIATRRFLTDKLKKERRMLREIQAQSSDYKKATKYRTKSSSCSVCGPPEKIWTAKVVVPPEEFKMPCREAIDINKHIKRMQLARALRNRQFSPYVEKLHNITLLSRAELSSPRTDKSSEWGDNSDRDIYDKATQEEKGEAEFKPKERREIEMNVTFKSEESKGCLVCHRNDRKAFLPPKKRQERCITGLTNRNLFPIIGFPGDLMLLNQDFISRGIHPNDAINIYWLPEEDTCKAHKRKAACCPYNQVPCSSCLLHTLS</sequence>
<feature type="region of interest" description="Disordered" evidence="2">
    <location>
        <begin position="42"/>
        <end position="76"/>
    </location>
</feature>
<dbReference type="PANTHER" id="PTHR47509">
    <property type="entry name" value="MCG1612"/>
    <property type="match status" value="1"/>
</dbReference>
<dbReference type="PANTHER" id="PTHR47509:SF1">
    <property type="entry name" value="RIKEN CDNA 4933402N03 GENE"/>
    <property type="match status" value="1"/>
</dbReference>
<organism evidence="3 4">
    <name type="scientific">Cricetulus griseus</name>
    <name type="common">Chinese hamster</name>
    <name type="synonym">Cricetulus barabensis griseus</name>
    <dbReference type="NCBI Taxonomy" id="10029"/>
    <lineage>
        <taxon>Eukaryota</taxon>
        <taxon>Metazoa</taxon>
        <taxon>Chordata</taxon>
        <taxon>Craniata</taxon>
        <taxon>Vertebrata</taxon>
        <taxon>Euteleostomi</taxon>
        <taxon>Mammalia</taxon>
        <taxon>Eutheria</taxon>
        <taxon>Euarchontoglires</taxon>
        <taxon>Glires</taxon>
        <taxon>Rodentia</taxon>
        <taxon>Myomorpha</taxon>
        <taxon>Muroidea</taxon>
        <taxon>Cricetidae</taxon>
        <taxon>Cricetinae</taxon>
        <taxon>Cricetulus</taxon>
    </lineage>
</organism>
<feature type="coiled-coil region" evidence="1">
    <location>
        <begin position="130"/>
        <end position="157"/>
    </location>
</feature>
<evidence type="ECO:0000313" key="3">
    <source>
        <dbReference type="EMBL" id="ERE80677.1"/>
    </source>
</evidence>
<protein>
    <submittedName>
        <fullName evidence="3">Uncharacterized protein</fullName>
    </submittedName>
</protein>
<dbReference type="InterPro" id="IPR040721">
    <property type="entry name" value="DUF5520"/>
</dbReference>
<feature type="compositionally biased region" description="Basic and acidic residues" evidence="2">
    <location>
        <begin position="238"/>
        <end position="264"/>
    </location>
</feature>
<accession>A0A061IFV6</accession>
<evidence type="ECO:0000256" key="1">
    <source>
        <dbReference type="SAM" id="Coils"/>
    </source>
</evidence>
<gene>
    <name evidence="3" type="ORF">H671_3g8679</name>
</gene>
<name>A0A061IFV6_CRIGR</name>
<dbReference type="AlphaFoldDB" id="A0A061IFV6"/>
<reference evidence="4" key="1">
    <citation type="journal article" date="2013" name="Nat. Biotechnol.">
        <title>Chinese hamster genome sequenced from sorted chromosomes.</title>
        <authorList>
            <person name="Brinkrolf K."/>
            <person name="Rupp O."/>
            <person name="Laux H."/>
            <person name="Kollin F."/>
            <person name="Ernst W."/>
            <person name="Linke B."/>
            <person name="Kofler R."/>
            <person name="Romand S."/>
            <person name="Hesse F."/>
            <person name="Budach W.E."/>
            <person name="Galosy S."/>
            <person name="Muller D."/>
            <person name="Noll T."/>
            <person name="Wienberg J."/>
            <person name="Jostock T."/>
            <person name="Leonard M."/>
            <person name="Grillari J."/>
            <person name="Tauch A."/>
            <person name="Goesmann A."/>
            <person name="Helk B."/>
            <person name="Mott J.E."/>
            <person name="Puhler A."/>
            <person name="Borth N."/>
        </authorList>
    </citation>
    <scope>NUCLEOTIDE SEQUENCE [LARGE SCALE GENOMIC DNA]</scope>
    <source>
        <strain evidence="4">17A/GY</strain>
    </source>
</reference>
<dbReference type="EMBL" id="KE670996">
    <property type="protein sequence ID" value="ERE80677.1"/>
    <property type="molecule type" value="Genomic_DNA"/>
</dbReference>
<dbReference type="Proteomes" id="UP000030759">
    <property type="component" value="Unassembled WGS sequence"/>
</dbReference>